<evidence type="ECO:0000313" key="2">
    <source>
        <dbReference type="EMBL" id="CAK6443576.1"/>
    </source>
</evidence>
<accession>A0ABP0A3V1</accession>
<protein>
    <submittedName>
        <fullName evidence="2">Uncharacterized protein</fullName>
    </submittedName>
</protein>
<gene>
    <name evidence="2" type="ORF">MPIPNATIZW_LOCUS11882</name>
</gene>
<organism evidence="2 3">
    <name type="scientific">Pipistrellus nathusii</name>
    <name type="common">Nathusius' pipistrelle</name>
    <dbReference type="NCBI Taxonomy" id="59473"/>
    <lineage>
        <taxon>Eukaryota</taxon>
        <taxon>Metazoa</taxon>
        <taxon>Chordata</taxon>
        <taxon>Craniata</taxon>
        <taxon>Vertebrata</taxon>
        <taxon>Euteleostomi</taxon>
        <taxon>Mammalia</taxon>
        <taxon>Eutheria</taxon>
        <taxon>Laurasiatheria</taxon>
        <taxon>Chiroptera</taxon>
        <taxon>Yangochiroptera</taxon>
        <taxon>Vespertilionidae</taxon>
        <taxon>Pipistrellus</taxon>
    </lineage>
</organism>
<keyword evidence="3" id="KW-1185">Reference proteome</keyword>
<sequence length="111" mass="12178">MHLDRRLLVPLEEESDGGLAVTSAGQPMELSSHSQARGHIWRPSLVTLCVGLASHGGGKKKIKKNKQEQGGPRGKEYNNVLQIVFWGFCFNSECPSIYFSAFATQRSSSLS</sequence>
<dbReference type="Proteomes" id="UP001314169">
    <property type="component" value="Chromosome 3"/>
</dbReference>
<dbReference type="EMBL" id="OY882860">
    <property type="protein sequence ID" value="CAK6443576.1"/>
    <property type="molecule type" value="Genomic_DNA"/>
</dbReference>
<proteinExistence type="predicted"/>
<evidence type="ECO:0000256" key="1">
    <source>
        <dbReference type="SAM" id="MobiDB-lite"/>
    </source>
</evidence>
<evidence type="ECO:0000313" key="3">
    <source>
        <dbReference type="Proteomes" id="UP001314169"/>
    </source>
</evidence>
<name>A0ABP0A3V1_PIPNA</name>
<reference evidence="2" key="1">
    <citation type="submission" date="2023-12" db="EMBL/GenBank/DDBJ databases">
        <authorList>
            <person name="Brown T."/>
        </authorList>
    </citation>
    <scope>NUCLEOTIDE SEQUENCE</scope>
</reference>
<feature type="region of interest" description="Disordered" evidence="1">
    <location>
        <begin position="55"/>
        <end position="74"/>
    </location>
</feature>